<feature type="transmembrane region" description="Helical" evidence="1">
    <location>
        <begin position="98"/>
        <end position="119"/>
    </location>
</feature>
<name>A0A9P9WW40_9PEZI</name>
<feature type="transmembrane region" description="Helical" evidence="1">
    <location>
        <begin position="166"/>
        <end position="191"/>
    </location>
</feature>
<keyword evidence="1" id="KW-0812">Transmembrane</keyword>
<feature type="transmembrane region" description="Helical" evidence="1">
    <location>
        <begin position="57"/>
        <end position="78"/>
    </location>
</feature>
<keyword evidence="1" id="KW-0472">Membrane</keyword>
<feature type="transmembrane region" description="Helical" evidence="1">
    <location>
        <begin position="581"/>
        <end position="603"/>
    </location>
</feature>
<evidence type="ECO:0000313" key="3">
    <source>
        <dbReference type="Proteomes" id="UP000829685"/>
    </source>
</evidence>
<organism evidence="2 3">
    <name type="scientific">Neoarthrinium moseri</name>
    <dbReference type="NCBI Taxonomy" id="1658444"/>
    <lineage>
        <taxon>Eukaryota</taxon>
        <taxon>Fungi</taxon>
        <taxon>Dikarya</taxon>
        <taxon>Ascomycota</taxon>
        <taxon>Pezizomycotina</taxon>
        <taxon>Sordariomycetes</taxon>
        <taxon>Xylariomycetidae</taxon>
        <taxon>Amphisphaeriales</taxon>
        <taxon>Apiosporaceae</taxon>
        <taxon>Neoarthrinium</taxon>
    </lineage>
</organism>
<protein>
    <submittedName>
        <fullName evidence="2">Uncharacterized protein</fullName>
    </submittedName>
</protein>
<evidence type="ECO:0000313" key="2">
    <source>
        <dbReference type="EMBL" id="KAI1880329.1"/>
    </source>
</evidence>
<gene>
    <name evidence="2" type="ORF">JX265_001950</name>
</gene>
<evidence type="ECO:0000256" key="1">
    <source>
        <dbReference type="SAM" id="Phobius"/>
    </source>
</evidence>
<dbReference type="EMBL" id="JAFIMR010000003">
    <property type="protein sequence ID" value="KAI1880329.1"/>
    <property type="molecule type" value="Genomic_DNA"/>
</dbReference>
<keyword evidence="3" id="KW-1185">Reference proteome</keyword>
<sequence>MKPVLIQSRASFFGRRFLNSVFYYVQVLIRFSRLQVLGQWRHPREKPKVALYHDRGVALIQSMAHLVPLSVVMAFIVLNIKSWYWGDPSATVLTALQFAAKILEILMQASLGIIMMSIVRYQLFKDGGLPLGSLLGPYSVTDVTYLWSLEFWGSLLSKHARLWQRLFIALAIAAMLILASLVGPSIAVLLIPRPIDYTTGHFLQMLDDQATIFPGHVQLQGVNLTNEDAFRDVLYQIVRNKNDDLQFTDATNLIRTIPSYDNTPLFFPNPSPMSGVGTLAATLVSQAMRFPGMTFFSGGQLTNAEMGEFARATTFQPYVQSDCKRQWLNSTDDPKSVYVTFGDISPEATNLTFADLVDIIKSVTADNATTNTIAVAWNDAPTAASNHSILMVKGLLLEGGETNHDDATVRSESCIIDAVWAKTNMNGTLSLSSDELINAEMLPADSQQFDSQLIRIPSEWASKVVDVYVEYQPDITSMPLERIFALALANTAPVPRIEYGPIGWHAVHNDPMYKDQEADTLSMSQAQYDATKAYFQANKNILSKHNDVFFYTSTNWSDPGNLYQLEVESFRQGYGYNSSGVPVLLSLIVVSIYALVAVVHLLYTFATGHVGRSWDTLAELLMLGLHSQPPGVAATTNTTVGIETAVPFEEPVSVRVNENGRAELVFLRDDLNKRRALGRVKANEVY</sequence>
<dbReference type="AlphaFoldDB" id="A0A9P9WW40"/>
<accession>A0A9P9WW40</accession>
<proteinExistence type="predicted"/>
<comment type="caution">
    <text evidence="2">The sequence shown here is derived from an EMBL/GenBank/DDBJ whole genome shotgun (WGS) entry which is preliminary data.</text>
</comment>
<keyword evidence="1" id="KW-1133">Transmembrane helix</keyword>
<dbReference type="Proteomes" id="UP000829685">
    <property type="component" value="Unassembled WGS sequence"/>
</dbReference>
<reference evidence="2" key="1">
    <citation type="submission" date="2021-03" db="EMBL/GenBank/DDBJ databases">
        <title>Revisited historic fungal species revealed as producer of novel bioactive compounds through whole genome sequencing and comparative genomics.</title>
        <authorList>
            <person name="Vignolle G.A."/>
            <person name="Hochenegger N."/>
            <person name="Mach R.L."/>
            <person name="Mach-Aigner A.R."/>
            <person name="Javad Rahimi M."/>
            <person name="Salim K.A."/>
            <person name="Chan C.M."/>
            <person name="Lim L.B.L."/>
            <person name="Cai F."/>
            <person name="Druzhinina I.S."/>
            <person name="U'Ren J.M."/>
            <person name="Derntl C."/>
        </authorList>
    </citation>
    <scope>NUCLEOTIDE SEQUENCE</scope>
    <source>
        <strain evidence="2">TUCIM 5799</strain>
    </source>
</reference>